<reference evidence="1" key="2">
    <citation type="submission" date="2018-04" db="EMBL/GenBank/DDBJ databases">
        <title>OnivRS2 (Oryza nivara Reference Sequence Version 2).</title>
        <authorList>
            <person name="Zhang J."/>
            <person name="Kudrna D."/>
            <person name="Lee S."/>
            <person name="Talag J."/>
            <person name="Rajasekar S."/>
            <person name="Welchert J."/>
            <person name="Hsing Y.-I."/>
            <person name="Wing R.A."/>
        </authorList>
    </citation>
    <scope>NUCLEOTIDE SEQUENCE [LARGE SCALE GENOMIC DNA]</scope>
</reference>
<dbReference type="EnsemblPlants" id="ONIVA01G09870.1">
    <property type="protein sequence ID" value="ONIVA01G09870.1"/>
    <property type="gene ID" value="ONIVA01G09870"/>
</dbReference>
<accession>A0A0E0FIM3</accession>
<name>A0A0E0FIM3_ORYNI</name>
<evidence type="ECO:0000313" key="1">
    <source>
        <dbReference type="EnsemblPlants" id="ONIVA01G09870.1"/>
    </source>
</evidence>
<dbReference type="Gramene" id="ONIVA01G09870.1">
    <property type="protein sequence ID" value="ONIVA01G09870.1"/>
    <property type="gene ID" value="ONIVA01G09870"/>
</dbReference>
<evidence type="ECO:0000313" key="2">
    <source>
        <dbReference type="Proteomes" id="UP000006591"/>
    </source>
</evidence>
<organism evidence="1">
    <name type="scientific">Oryza nivara</name>
    <name type="common">Indian wild rice</name>
    <name type="synonym">Oryza sativa f. spontanea</name>
    <dbReference type="NCBI Taxonomy" id="4536"/>
    <lineage>
        <taxon>Eukaryota</taxon>
        <taxon>Viridiplantae</taxon>
        <taxon>Streptophyta</taxon>
        <taxon>Embryophyta</taxon>
        <taxon>Tracheophyta</taxon>
        <taxon>Spermatophyta</taxon>
        <taxon>Magnoliopsida</taxon>
        <taxon>Liliopsida</taxon>
        <taxon>Poales</taxon>
        <taxon>Poaceae</taxon>
        <taxon>BOP clade</taxon>
        <taxon>Oryzoideae</taxon>
        <taxon>Oryzeae</taxon>
        <taxon>Oryzinae</taxon>
        <taxon>Oryza</taxon>
    </lineage>
</organism>
<sequence length="85" mass="9513">MLQDGIPFGRDDTSKGFDFSSSQFTVQAAATAQMKVAWEVSGKEIPYYSIIYVLSKSYQNFTLFNDDIVNEPLQGIRTVIAPQEP</sequence>
<protein>
    <submittedName>
        <fullName evidence="1">Uncharacterized protein</fullName>
    </submittedName>
</protein>
<keyword evidence="2" id="KW-1185">Reference proteome</keyword>
<dbReference type="Proteomes" id="UP000006591">
    <property type="component" value="Chromosome 1"/>
</dbReference>
<proteinExistence type="predicted"/>
<dbReference type="AlphaFoldDB" id="A0A0E0FIM3"/>
<dbReference type="HOGENOM" id="CLU_2516590_0_0_1"/>
<reference evidence="1" key="1">
    <citation type="submission" date="2015-04" db="UniProtKB">
        <authorList>
            <consortium name="EnsemblPlants"/>
        </authorList>
    </citation>
    <scope>IDENTIFICATION</scope>
    <source>
        <strain evidence="1">SL10</strain>
    </source>
</reference>
<dbReference type="OMA" id="MLQDGIP"/>